<organism evidence="9 10">
    <name type="scientific">Orchesella dallaii</name>
    <dbReference type="NCBI Taxonomy" id="48710"/>
    <lineage>
        <taxon>Eukaryota</taxon>
        <taxon>Metazoa</taxon>
        <taxon>Ecdysozoa</taxon>
        <taxon>Arthropoda</taxon>
        <taxon>Hexapoda</taxon>
        <taxon>Collembola</taxon>
        <taxon>Entomobryomorpha</taxon>
        <taxon>Entomobryoidea</taxon>
        <taxon>Orchesellidae</taxon>
        <taxon>Orchesellinae</taxon>
        <taxon>Orchesella</taxon>
    </lineage>
</organism>
<evidence type="ECO:0000256" key="1">
    <source>
        <dbReference type="ARBA" id="ARBA00004123"/>
    </source>
</evidence>
<evidence type="ECO:0000256" key="7">
    <source>
        <dbReference type="ARBA" id="ARBA00022679"/>
    </source>
</evidence>
<proteinExistence type="predicted"/>
<evidence type="ECO:0000256" key="2">
    <source>
        <dbReference type="ARBA" id="ARBA00004496"/>
    </source>
</evidence>
<keyword evidence="5" id="KW-0963">Cytoplasm</keyword>
<dbReference type="InterPro" id="IPR019410">
    <property type="entry name" value="Methyltransf_16"/>
</dbReference>
<evidence type="ECO:0000313" key="10">
    <source>
        <dbReference type="Proteomes" id="UP001642540"/>
    </source>
</evidence>
<dbReference type="Gene3D" id="3.40.50.150">
    <property type="entry name" value="Vaccinia Virus protein VP39"/>
    <property type="match status" value="1"/>
</dbReference>
<comment type="subcellular location">
    <subcellularLocation>
        <location evidence="2">Cytoplasm</location>
    </subcellularLocation>
    <subcellularLocation>
        <location evidence="1">Nucleus</location>
    </subcellularLocation>
</comment>
<gene>
    <name evidence="9" type="ORF">ODALV1_LOCUS25601</name>
</gene>
<dbReference type="Pfam" id="PF10294">
    <property type="entry name" value="Methyltransf_16"/>
    <property type="match status" value="1"/>
</dbReference>
<evidence type="ECO:0000256" key="5">
    <source>
        <dbReference type="ARBA" id="ARBA00022490"/>
    </source>
</evidence>
<evidence type="ECO:0000256" key="3">
    <source>
        <dbReference type="ARBA" id="ARBA00011914"/>
    </source>
</evidence>
<accession>A0ABP1RSC6</accession>
<evidence type="ECO:0000256" key="4">
    <source>
        <dbReference type="ARBA" id="ARBA00020594"/>
    </source>
</evidence>
<evidence type="ECO:0000256" key="8">
    <source>
        <dbReference type="ARBA" id="ARBA00023242"/>
    </source>
</evidence>
<evidence type="ECO:0000313" key="9">
    <source>
        <dbReference type="EMBL" id="CAL8134608.1"/>
    </source>
</evidence>
<sequence length="413" mass="47234">MPPNREAPLTHFTQLHFRAVHLFSKCPTHFISDLEPVTGRTLRMSRISGDNSQSLARSRWNLLQQAILKKTIPEAQGNPASKRVFERYSDLVSWTYEISKSVINVQVQVHFLNQQSYQSNYQSAVVTRKVSNENNPLGVPLSTAIPINQYQSHIQNRNLEGCAATYNIKIHRRNTAFNVDIKNLKGFDKTGRICIWPSEQILCYWVLKNQARFEDKKVIEIGGGFHCLAGLAVAKYTKAQHVILTDGDEVNVEEVSYSIQRNNLQAGSCHATTLQWDSFKTKPEFESKFDFVIAADVIYENTIFVSLLETISYVLKPEGQFILFNPTRDGMLQEFVRLAKSMNAFTDVKLIETYDTSVSEITWDLVQNNPSYNREWHYPNQVAFQKVASTCTPNQQHHHLVYTKQSIVLPVSN</sequence>
<dbReference type="PANTHER" id="PTHR13539">
    <property type="entry name" value="CALMODULIN-LYSINE N-METHYLTRANSFERASE"/>
    <property type="match status" value="1"/>
</dbReference>
<dbReference type="PANTHER" id="PTHR13539:SF3">
    <property type="entry name" value="CALMODULIN-LYSINE N-METHYLTRANSFERASE"/>
    <property type="match status" value="1"/>
</dbReference>
<protein>
    <recommendedName>
        <fullName evidence="4">Calmodulin-lysine N-methyltransferase</fullName>
        <ecNumber evidence="3">2.1.1.60</ecNumber>
    </recommendedName>
</protein>
<reference evidence="9 10" key="1">
    <citation type="submission" date="2024-08" db="EMBL/GenBank/DDBJ databases">
        <authorList>
            <person name="Cucini C."/>
            <person name="Frati F."/>
        </authorList>
    </citation>
    <scope>NUCLEOTIDE SEQUENCE [LARGE SCALE GENOMIC DNA]</scope>
</reference>
<dbReference type="InterPro" id="IPR029063">
    <property type="entry name" value="SAM-dependent_MTases_sf"/>
</dbReference>
<keyword evidence="6" id="KW-0489">Methyltransferase</keyword>
<evidence type="ECO:0000256" key="6">
    <source>
        <dbReference type="ARBA" id="ARBA00022603"/>
    </source>
</evidence>
<keyword evidence="8" id="KW-0539">Nucleus</keyword>
<keyword evidence="7" id="KW-0808">Transferase</keyword>
<dbReference type="InterPro" id="IPR025800">
    <property type="entry name" value="CaM-Lys-N-MeTrfase"/>
</dbReference>
<comment type="caution">
    <text evidence="9">The sequence shown here is derived from an EMBL/GenBank/DDBJ whole genome shotgun (WGS) entry which is preliminary data.</text>
</comment>
<dbReference type="SUPFAM" id="SSF53335">
    <property type="entry name" value="S-adenosyl-L-methionine-dependent methyltransferases"/>
    <property type="match status" value="1"/>
</dbReference>
<dbReference type="EC" id="2.1.1.60" evidence="3"/>
<dbReference type="EMBL" id="CAXLJM020000105">
    <property type="protein sequence ID" value="CAL8134608.1"/>
    <property type="molecule type" value="Genomic_DNA"/>
</dbReference>
<dbReference type="Proteomes" id="UP001642540">
    <property type="component" value="Unassembled WGS sequence"/>
</dbReference>
<name>A0ABP1RSC6_9HEXA</name>
<keyword evidence="10" id="KW-1185">Reference proteome</keyword>